<organism evidence="1 2">
    <name type="scientific">Haemaphysalis longicornis</name>
    <name type="common">Bush tick</name>
    <dbReference type="NCBI Taxonomy" id="44386"/>
    <lineage>
        <taxon>Eukaryota</taxon>
        <taxon>Metazoa</taxon>
        <taxon>Ecdysozoa</taxon>
        <taxon>Arthropoda</taxon>
        <taxon>Chelicerata</taxon>
        <taxon>Arachnida</taxon>
        <taxon>Acari</taxon>
        <taxon>Parasitiformes</taxon>
        <taxon>Ixodida</taxon>
        <taxon>Ixodoidea</taxon>
        <taxon>Ixodidae</taxon>
        <taxon>Haemaphysalinae</taxon>
        <taxon>Haemaphysalis</taxon>
    </lineage>
</organism>
<gene>
    <name evidence="1" type="ORF">HPB48_019682</name>
</gene>
<keyword evidence="2" id="KW-1185">Reference proteome</keyword>
<name>A0A9J6G3K1_HAELO</name>
<evidence type="ECO:0000313" key="1">
    <source>
        <dbReference type="EMBL" id="KAH9369527.1"/>
    </source>
</evidence>
<dbReference type="OrthoDB" id="10523293at2759"/>
<accession>A0A9J6G3K1</accession>
<sequence>MLEDVDYQRTVLDQLRGQVQEVQRRMSLSVIYLETLKQVSSLKGGKAIDKSTKRPFAIFK</sequence>
<reference evidence="1 2" key="1">
    <citation type="journal article" date="2020" name="Cell">
        <title>Large-Scale Comparative Analyses of Tick Genomes Elucidate Their Genetic Diversity and Vector Capacities.</title>
        <authorList>
            <consortium name="Tick Genome and Microbiome Consortium (TIGMIC)"/>
            <person name="Jia N."/>
            <person name="Wang J."/>
            <person name="Shi W."/>
            <person name="Du L."/>
            <person name="Sun Y."/>
            <person name="Zhan W."/>
            <person name="Jiang J.F."/>
            <person name="Wang Q."/>
            <person name="Zhang B."/>
            <person name="Ji P."/>
            <person name="Bell-Sakyi L."/>
            <person name="Cui X.M."/>
            <person name="Yuan T.T."/>
            <person name="Jiang B.G."/>
            <person name="Yang W.F."/>
            <person name="Lam T.T."/>
            <person name="Chang Q.C."/>
            <person name="Ding S.J."/>
            <person name="Wang X.J."/>
            <person name="Zhu J.G."/>
            <person name="Ruan X.D."/>
            <person name="Zhao L."/>
            <person name="Wei J.T."/>
            <person name="Ye R.Z."/>
            <person name="Que T.C."/>
            <person name="Du C.H."/>
            <person name="Zhou Y.H."/>
            <person name="Cheng J.X."/>
            <person name="Dai P.F."/>
            <person name="Guo W.B."/>
            <person name="Han X.H."/>
            <person name="Huang E.J."/>
            <person name="Li L.F."/>
            <person name="Wei W."/>
            <person name="Gao Y.C."/>
            <person name="Liu J.Z."/>
            <person name="Shao H.Z."/>
            <person name="Wang X."/>
            <person name="Wang C.C."/>
            <person name="Yang T.C."/>
            <person name="Huo Q.B."/>
            <person name="Li W."/>
            <person name="Chen H.Y."/>
            <person name="Chen S.E."/>
            <person name="Zhou L.G."/>
            <person name="Ni X.B."/>
            <person name="Tian J.H."/>
            <person name="Sheng Y."/>
            <person name="Liu T."/>
            <person name="Pan Y.S."/>
            <person name="Xia L.Y."/>
            <person name="Li J."/>
            <person name="Zhao F."/>
            <person name="Cao W.C."/>
        </authorList>
    </citation>
    <scope>NUCLEOTIDE SEQUENCE [LARGE SCALE GENOMIC DNA]</scope>
    <source>
        <strain evidence="1">HaeL-2018</strain>
    </source>
</reference>
<dbReference type="AlphaFoldDB" id="A0A9J6G3K1"/>
<dbReference type="Proteomes" id="UP000821853">
    <property type="component" value="Chromosome 3"/>
</dbReference>
<dbReference type="EMBL" id="JABSTR010000005">
    <property type="protein sequence ID" value="KAH9369527.1"/>
    <property type="molecule type" value="Genomic_DNA"/>
</dbReference>
<protein>
    <submittedName>
        <fullName evidence="1">Uncharacterized protein</fullName>
    </submittedName>
</protein>
<comment type="caution">
    <text evidence="1">The sequence shown here is derived from an EMBL/GenBank/DDBJ whole genome shotgun (WGS) entry which is preliminary data.</text>
</comment>
<proteinExistence type="predicted"/>
<evidence type="ECO:0000313" key="2">
    <source>
        <dbReference type="Proteomes" id="UP000821853"/>
    </source>
</evidence>
<dbReference type="VEuPathDB" id="VectorBase:HLOH_050868"/>